<feature type="region of interest" description="Disordered" evidence="1">
    <location>
        <begin position="180"/>
        <end position="202"/>
    </location>
</feature>
<name>A0AAW8SYS8_9ENTE</name>
<dbReference type="EMBL" id="JARPXM010000023">
    <property type="protein sequence ID" value="MDT2539917.1"/>
    <property type="molecule type" value="Genomic_DNA"/>
</dbReference>
<reference evidence="3" key="1">
    <citation type="submission" date="2023-03" db="EMBL/GenBank/DDBJ databases">
        <authorList>
            <person name="Shen W."/>
            <person name="Cai J."/>
        </authorList>
    </citation>
    <scope>NUCLEOTIDE SEQUENCE</scope>
    <source>
        <strain evidence="3">B646-2</strain>
    </source>
</reference>
<feature type="compositionally biased region" description="Polar residues" evidence="1">
    <location>
        <begin position="25"/>
        <end position="34"/>
    </location>
</feature>
<protein>
    <recommendedName>
        <fullName evidence="5">Lipoprotein</fullName>
    </recommendedName>
</protein>
<comment type="caution">
    <text evidence="3">The sequence shown here is derived from an EMBL/GenBank/DDBJ whole genome shotgun (WGS) entry which is preliminary data.</text>
</comment>
<evidence type="ECO:0000256" key="2">
    <source>
        <dbReference type="SAM" id="SignalP"/>
    </source>
</evidence>
<feature type="signal peptide" evidence="2">
    <location>
        <begin position="1"/>
        <end position="18"/>
    </location>
</feature>
<accession>A0AAW8SYS8</accession>
<feature type="compositionally biased region" description="Low complexity" evidence="1">
    <location>
        <begin position="181"/>
        <end position="197"/>
    </location>
</feature>
<evidence type="ECO:0000313" key="4">
    <source>
        <dbReference type="Proteomes" id="UP001249240"/>
    </source>
</evidence>
<dbReference type="RefSeq" id="WP_010745041.1">
    <property type="nucleotide sequence ID" value="NZ_CP104392.1"/>
</dbReference>
<evidence type="ECO:0000256" key="1">
    <source>
        <dbReference type="SAM" id="MobiDB-lite"/>
    </source>
</evidence>
<feature type="chain" id="PRO_5043420838" description="Lipoprotein" evidence="2">
    <location>
        <begin position="19"/>
        <end position="298"/>
    </location>
</feature>
<gene>
    <name evidence="3" type="ORF">P7D78_17550</name>
</gene>
<dbReference type="Proteomes" id="UP001249240">
    <property type="component" value="Unassembled WGS sequence"/>
</dbReference>
<feature type="compositionally biased region" description="Low complexity" evidence="1">
    <location>
        <begin position="35"/>
        <end position="53"/>
    </location>
</feature>
<organism evidence="3 4">
    <name type="scientific">Enterococcus raffinosus</name>
    <dbReference type="NCBI Taxonomy" id="71452"/>
    <lineage>
        <taxon>Bacteria</taxon>
        <taxon>Bacillati</taxon>
        <taxon>Bacillota</taxon>
        <taxon>Bacilli</taxon>
        <taxon>Lactobacillales</taxon>
        <taxon>Enterococcaceae</taxon>
        <taxon>Enterococcus</taxon>
    </lineage>
</organism>
<dbReference type="PROSITE" id="PS51257">
    <property type="entry name" value="PROKAR_LIPOPROTEIN"/>
    <property type="match status" value="1"/>
</dbReference>
<evidence type="ECO:0000313" key="3">
    <source>
        <dbReference type="EMBL" id="MDT2539917.1"/>
    </source>
</evidence>
<feature type="region of interest" description="Disordered" evidence="1">
    <location>
        <begin position="25"/>
        <end position="71"/>
    </location>
</feature>
<evidence type="ECO:0008006" key="5">
    <source>
        <dbReference type="Google" id="ProtNLM"/>
    </source>
</evidence>
<dbReference type="AlphaFoldDB" id="A0AAW8SYS8"/>
<keyword evidence="2" id="KW-0732">Signal</keyword>
<proteinExistence type="predicted"/>
<sequence>MKKKVMMGCLFMSVLLLGACQKSNTDTTAKSTKQTNSIVKKSSSSSATDNISSLDKQNTDIKESSSDESNTIKTAQKQLMGKRFFMVPALYDGEDANQAMEENKAPQNLMHDGGVVFSFTNDTTVHVELAGTYRPDYDTTYKLTDNKIIIEDRNIPYAITNGLISFDSWETELNGHTITWSFSPEENSSASSSENSSDTNINTKNLTSEQFKEWVSAVLDKQFTMGRHSFPYKLSVENHDGYAYIRVKHSELQVDTITMFRINSEGQLEEEDRSNGFPVTYKVVSSKFMDTSEVTVNN</sequence>